<evidence type="ECO:0000313" key="5">
    <source>
        <dbReference type="Proteomes" id="UP000295210"/>
    </source>
</evidence>
<dbReference type="Pfam" id="PF01156">
    <property type="entry name" value="IU_nuc_hydro"/>
    <property type="match status" value="1"/>
</dbReference>
<evidence type="ECO:0000259" key="3">
    <source>
        <dbReference type="Pfam" id="PF01156"/>
    </source>
</evidence>
<evidence type="ECO:0000256" key="2">
    <source>
        <dbReference type="ARBA" id="ARBA00023295"/>
    </source>
</evidence>
<proteinExistence type="predicted"/>
<organism evidence="4 5">
    <name type="scientific">Acidipila rosea</name>
    <dbReference type="NCBI Taxonomy" id="768535"/>
    <lineage>
        <taxon>Bacteria</taxon>
        <taxon>Pseudomonadati</taxon>
        <taxon>Acidobacteriota</taxon>
        <taxon>Terriglobia</taxon>
        <taxon>Terriglobales</taxon>
        <taxon>Acidobacteriaceae</taxon>
        <taxon>Acidipila</taxon>
    </lineage>
</organism>
<name>A0A4R1L072_9BACT</name>
<dbReference type="GO" id="GO:0005829">
    <property type="term" value="C:cytosol"/>
    <property type="evidence" value="ECO:0007669"/>
    <property type="project" value="TreeGrafter"/>
</dbReference>
<gene>
    <name evidence="4" type="ORF">C7378_3432</name>
</gene>
<dbReference type="InterPro" id="IPR001910">
    <property type="entry name" value="Inosine/uridine_hydrolase_dom"/>
</dbReference>
<dbReference type="GO" id="GO:0008477">
    <property type="term" value="F:purine nucleosidase activity"/>
    <property type="evidence" value="ECO:0007669"/>
    <property type="project" value="TreeGrafter"/>
</dbReference>
<comment type="caution">
    <text evidence="4">The sequence shown here is derived from an EMBL/GenBank/DDBJ whole genome shotgun (WGS) entry which is preliminary data.</text>
</comment>
<protein>
    <submittedName>
        <fullName evidence="4">Inosine-uridine nucleoside N-ribohydrolase</fullName>
    </submittedName>
</protein>
<dbReference type="OrthoDB" id="9797882at2"/>
<sequence>MNRRIYLLVLLCLFGCAGSFVYGQNSPSSPREKVIFDTDIGDDIDDAFALGLLLSSPEVDLLGLTTAYGDTGLRARLVERYLSETGMSHIPVSVGLHTPSKTTFTQARWAERFPAPQSPWTDAISFTLGAIRKYPGQITLISVSPFTNIGALIDRDPVTFRKLKRVVIMGGSIQRGYGDLGYLPNRGPSPEYNILMDIPSARKLFASGVPVYVMPLDSTQLKLDEVKRNILFSRSKPLTDTLALLYEQWTASTQNPTPTLFDAMAVAFVLQPDLCPTRPMHIVVDDKGYTRVEPGIPNAQVCLQSDPDRFFDFYLHRILTEDLHPATSISTK</sequence>
<feature type="domain" description="Inosine/uridine-preferring nucleoside hydrolase" evidence="3">
    <location>
        <begin position="34"/>
        <end position="312"/>
    </location>
</feature>
<dbReference type="InterPro" id="IPR036452">
    <property type="entry name" value="Ribo_hydro-like"/>
</dbReference>
<reference evidence="4 5" key="1">
    <citation type="submission" date="2019-03" db="EMBL/GenBank/DDBJ databases">
        <title>Genomic Encyclopedia of Type Strains, Phase IV (KMG-IV): sequencing the most valuable type-strain genomes for metagenomic binning, comparative biology and taxonomic classification.</title>
        <authorList>
            <person name="Goeker M."/>
        </authorList>
    </citation>
    <scope>NUCLEOTIDE SEQUENCE [LARGE SCALE GENOMIC DNA]</scope>
    <source>
        <strain evidence="4 5">DSM 103428</strain>
    </source>
</reference>
<dbReference type="PANTHER" id="PTHR12304:SF4">
    <property type="entry name" value="URIDINE NUCLEOSIDASE"/>
    <property type="match status" value="1"/>
</dbReference>
<dbReference type="InterPro" id="IPR023186">
    <property type="entry name" value="IUNH"/>
</dbReference>
<dbReference type="EMBL" id="SMGK01000008">
    <property type="protein sequence ID" value="TCK69689.1"/>
    <property type="molecule type" value="Genomic_DNA"/>
</dbReference>
<evidence type="ECO:0000256" key="1">
    <source>
        <dbReference type="ARBA" id="ARBA00022801"/>
    </source>
</evidence>
<keyword evidence="1 4" id="KW-0378">Hydrolase</keyword>
<evidence type="ECO:0000313" key="4">
    <source>
        <dbReference type="EMBL" id="TCK69689.1"/>
    </source>
</evidence>
<dbReference type="RefSeq" id="WP_131999316.1">
    <property type="nucleotide sequence ID" value="NZ_SMGK01000008.1"/>
</dbReference>
<dbReference type="GO" id="GO:0006152">
    <property type="term" value="P:purine nucleoside catabolic process"/>
    <property type="evidence" value="ECO:0007669"/>
    <property type="project" value="TreeGrafter"/>
</dbReference>
<keyword evidence="5" id="KW-1185">Reference proteome</keyword>
<dbReference type="Gene3D" id="3.90.245.10">
    <property type="entry name" value="Ribonucleoside hydrolase-like"/>
    <property type="match status" value="1"/>
</dbReference>
<dbReference type="Proteomes" id="UP000295210">
    <property type="component" value="Unassembled WGS sequence"/>
</dbReference>
<dbReference type="SUPFAM" id="SSF53590">
    <property type="entry name" value="Nucleoside hydrolase"/>
    <property type="match status" value="1"/>
</dbReference>
<keyword evidence="2" id="KW-0326">Glycosidase</keyword>
<dbReference type="PANTHER" id="PTHR12304">
    <property type="entry name" value="INOSINE-URIDINE PREFERRING NUCLEOSIDE HYDROLASE"/>
    <property type="match status" value="1"/>
</dbReference>
<dbReference type="AlphaFoldDB" id="A0A4R1L072"/>
<accession>A0A4R1L072</accession>